<gene>
    <name evidence="2" type="ORF">GCM10009789_07240</name>
</gene>
<dbReference type="Proteomes" id="UP001500393">
    <property type="component" value="Unassembled WGS sequence"/>
</dbReference>
<reference evidence="2 3" key="1">
    <citation type="journal article" date="2019" name="Int. J. Syst. Evol. Microbiol.">
        <title>The Global Catalogue of Microorganisms (GCM) 10K type strain sequencing project: providing services to taxonomists for standard genome sequencing and annotation.</title>
        <authorList>
            <consortium name="The Broad Institute Genomics Platform"/>
            <consortium name="The Broad Institute Genome Sequencing Center for Infectious Disease"/>
            <person name="Wu L."/>
            <person name="Ma J."/>
        </authorList>
    </citation>
    <scope>NUCLEOTIDE SEQUENCE [LARGE SCALE GENOMIC DNA]</scope>
    <source>
        <strain evidence="2 3">JCM 14969</strain>
    </source>
</reference>
<dbReference type="SUPFAM" id="SSF49899">
    <property type="entry name" value="Concanavalin A-like lectins/glucanases"/>
    <property type="match status" value="1"/>
</dbReference>
<sequence>MSLSVQPRARGPQRALLGGPKVSRAIAAGLGAVLVLGLLTSAPTAEAGGPAEATSTWALDSDARDSVGDRHGEALPGVSFSGGSAQFSRRDDSEIQLPYDRRLEPGEGRWRLELSDVVPGPLTRSHQAIATSRSVTNQGWALYIMPTGEFRFWSRVVGQSSWSQFATGVIAQPGTSYDVAVTWEPGTVAVRISGGASKELTFDMAMPVINDGSNPIRLGNGGDRGTEFFYNGSLGAVTLSATPRANAWSLCEENATTSPAVTRPDPAILERPIPTDEISRLALEAARNANRYITSTYWNGLFAGEEDERINLAQRIGNTEYALRGPAMAAVNMAIMLATGAYDPADTGVSEAEARTRVVRLVSSAAAEHRANDPGGWGTESRLWQASLWAYYNGFAAWLLWDDLSPAQQACVTNMVATEADAMPDLAYYRNADGTIIRPGNTQAEENAWRSSLSGLAAIMMPGTANSTQWRDDALALALAAWATPKDVTAPEVVNGRQLDRLLDGSNVEADGTVENHNLMHPIYMLAFDQNVNNALGQQMTGQLPAAAFLRNVDLTYEALVDLEFPSPPWLSPGGTIYVPGESSIYYPDGNDWGTTFPLYFAQADVIADSYGIGSNLSTPPSEWAVRHLQAAIDLQSRFADGHTYLNTTESNYRLREERTAQIAAHTFLTRFLNSPAQTCLTNRPYTTTTTDPLLGELESAWQVIDSEAGKTLPPALEDELRAALEQATEAGNHGQKVAAIRALQRHLARTEIDSPAIRQIRKAVESAATCALQLPGGPGTNPGQTPR</sequence>
<proteinExistence type="predicted"/>
<evidence type="ECO:0000313" key="2">
    <source>
        <dbReference type="EMBL" id="GAA1556450.1"/>
    </source>
</evidence>
<feature type="region of interest" description="Disordered" evidence="1">
    <location>
        <begin position="63"/>
        <end position="86"/>
    </location>
</feature>
<comment type="caution">
    <text evidence="2">The sequence shown here is derived from an EMBL/GenBank/DDBJ whole genome shotgun (WGS) entry which is preliminary data.</text>
</comment>
<evidence type="ECO:0000256" key="1">
    <source>
        <dbReference type="SAM" id="MobiDB-lite"/>
    </source>
</evidence>
<evidence type="ECO:0000313" key="3">
    <source>
        <dbReference type="Proteomes" id="UP001500393"/>
    </source>
</evidence>
<protein>
    <recommendedName>
        <fullName evidence="4">Heparinase II/III-like protein</fullName>
    </recommendedName>
</protein>
<organism evidence="2 3">
    <name type="scientific">Kribbella sancticallisti</name>
    <dbReference type="NCBI Taxonomy" id="460087"/>
    <lineage>
        <taxon>Bacteria</taxon>
        <taxon>Bacillati</taxon>
        <taxon>Actinomycetota</taxon>
        <taxon>Actinomycetes</taxon>
        <taxon>Propionibacteriales</taxon>
        <taxon>Kribbellaceae</taxon>
        <taxon>Kribbella</taxon>
    </lineage>
</organism>
<dbReference type="RefSeq" id="WP_344209683.1">
    <property type="nucleotide sequence ID" value="NZ_BAAAOS010000007.1"/>
</dbReference>
<keyword evidence="3" id="KW-1185">Reference proteome</keyword>
<dbReference type="EMBL" id="BAAAOS010000007">
    <property type="protein sequence ID" value="GAA1556450.1"/>
    <property type="molecule type" value="Genomic_DNA"/>
</dbReference>
<feature type="compositionally biased region" description="Basic and acidic residues" evidence="1">
    <location>
        <begin position="63"/>
        <end position="73"/>
    </location>
</feature>
<evidence type="ECO:0008006" key="4">
    <source>
        <dbReference type="Google" id="ProtNLM"/>
    </source>
</evidence>
<dbReference type="InterPro" id="IPR013320">
    <property type="entry name" value="ConA-like_dom_sf"/>
</dbReference>
<name>A0ABN2CCC6_9ACTN</name>
<accession>A0ABN2CCC6</accession>